<gene>
    <name evidence="1" type="ORF">BM524_18530</name>
</gene>
<proteinExistence type="predicted"/>
<reference evidence="1 2" key="1">
    <citation type="submission" date="2016-11" db="EMBL/GenBank/DDBJ databases">
        <title>Networking in microbes: conjugative elements and plasmids in the genus Alteromonas.</title>
        <authorList>
            <person name="Lopez-Perez M."/>
            <person name="Ramon-Marco N."/>
            <person name="Rodriguez-Valera F."/>
        </authorList>
    </citation>
    <scope>NUCLEOTIDE SEQUENCE [LARGE SCALE GENOMIC DNA]</scope>
    <source>
        <strain evidence="1 2">CP48</strain>
        <plasmid evidence="2">pamcp48-600</plasmid>
    </source>
</reference>
<name>A0AAC9JFD6_9ALTE</name>
<keyword evidence="1" id="KW-0614">Plasmid</keyword>
<evidence type="ECO:0000313" key="1">
    <source>
        <dbReference type="EMBL" id="APD91917.1"/>
    </source>
</evidence>
<sequence length="526" mass="55986">MLLTGLLASVSLGVSAQESYTTSDVVGMFADQSFVGSEAGTKTVIEAHLICLGGSVGAGGESSISQLGNSSYDSDYSESYRDCMSKYVPFRVTGSDAAGACGSQDVSWGQCASTLPSSADGAVYSVRNTIDAETYEGVAAFQCENNNWKYLSGGCAKVANPCESGLITSWEVTTPLWADSSASTVYTDKFGQVRHNPKQGCYARMDAASSGELVTVRATSPETSPASSYNLSGSVAPKRCFNNEWLDEPSGGSTSCTYVPQNCSAQTYTHPNGCSYSIPSLNHDEVYNNTSPLPENSVGSLQAYCWDGQVEIKSASCNMSCDARVPVNYWSWDGASDEVNPKTCYHTAKLESERVAPNGIMSIDNETEGLKGTSFYTCSNGTMQLDAESCAPETCTSVPANSWTLNGKTCSHDAFVIDIAHGETIAKRPQDIGLGTLGEIVYQCKYGDLTVLSQTCEPAYDTSICYAEEVNPEDPEETIGDGYVPPATPPTLDRCEDTHGRLGYSYIGGQCCKDDGARGMICYEVP</sequence>
<dbReference type="EMBL" id="CP018025">
    <property type="protein sequence ID" value="APD91917.1"/>
    <property type="molecule type" value="Genomic_DNA"/>
</dbReference>
<evidence type="ECO:0000313" key="2">
    <source>
        <dbReference type="Proteomes" id="UP000182101"/>
    </source>
</evidence>
<dbReference type="AlphaFoldDB" id="A0AAC9JFD6"/>
<organism evidence="1 2">
    <name type="scientific">Alteromonas mediterranea</name>
    <dbReference type="NCBI Taxonomy" id="314275"/>
    <lineage>
        <taxon>Bacteria</taxon>
        <taxon>Pseudomonadati</taxon>
        <taxon>Pseudomonadota</taxon>
        <taxon>Gammaproteobacteria</taxon>
        <taxon>Alteromonadales</taxon>
        <taxon>Alteromonadaceae</taxon>
        <taxon>Alteromonas/Salinimonas group</taxon>
        <taxon>Alteromonas</taxon>
    </lineage>
</organism>
<protein>
    <submittedName>
        <fullName evidence="1">Uncharacterized protein</fullName>
    </submittedName>
</protein>
<accession>A0AAC9JFD6</accession>
<geneLocation type="plasmid" evidence="2">
    <name>pamcp48-600</name>
</geneLocation>
<dbReference type="Proteomes" id="UP000182101">
    <property type="component" value="Plasmid pAMCP48-600"/>
</dbReference>